<accession>A0AAV7KR42</accession>
<sequence>MAQQIKEARVTFFDVAARFSEEEWKLLHEWQKDLYSNVMEEIQRAFISLGPLIAGSVFSLRYKDKENLNILDNQDSERHHRINHQTQSEAIAPIVSLVIKEEDDSDNMDIQDPGSMLDIHNATGLDCFNTELLTSCVDPLDVEHREKGTNVLSGFNDVHIDAADHFVAHFDAEETDSRGENGPYIIPAARYFMCRYLTVKDLQIEVNCSSSKLI</sequence>
<dbReference type="PROSITE" id="PS50805">
    <property type="entry name" value="KRAB"/>
    <property type="match status" value="1"/>
</dbReference>
<dbReference type="InterPro" id="IPR001909">
    <property type="entry name" value="KRAB"/>
</dbReference>
<comment type="caution">
    <text evidence="2">The sequence shown here is derived from an EMBL/GenBank/DDBJ whole genome shotgun (WGS) entry which is preliminary data.</text>
</comment>
<dbReference type="GO" id="GO:0006355">
    <property type="term" value="P:regulation of DNA-templated transcription"/>
    <property type="evidence" value="ECO:0007669"/>
    <property type="project" value="InterPro"/>
</dbReference>
<dbReference type="InterPro" id="IPR050169">
    <property type="entry name" value="Krueppel_C2H2_ZnF"/>
</dbReference>
<dbReference type="InterPro" id="IPR036051">
    <property type="entry name" value="KRAB_dom_sf"/>
</dbReference>
<name>A0AAV7KR42_PLEWA</name>
<evidence type="ECO:0000259" key="1">
    <source>
        <dbReference type="PROSITE" id="PS50805"/>
    </source>
</evidence>
<dbReference type="PANTHER" id="PTHR23232">
    <property type="entry name" value="KRAB DOMAIN C2H2 ZINC FINGER"/>
    <property type="match status" value="1"/>
</dbReference>
<organism evidence="2 3">
    <name type="scientific">Pleurodeles waltl</name>
    <name type="common">Iberian ribbed newt</name>
    <dbReference type="NCBI Taxonomy" id="8319"/>
    <lineage>
        <taxon>Eukaryota</taxon>
        <taxon>Metazoa</taxon>
        <taxon>Chordata</taxon>
        <taxon>Craniata</taxon>
        <taxon>Vertebrata</taxon>
        <taxon>Euteleostomi</taxon>
        <taxon>Amphibia</taxon>
        <taxon>Batrachia</taxon>
        <taxon>Caudata</taxon>
        <taxon>Salamandroidea</taxon>
        <taxon>Salamandridae</taxon>
        <taxon>Pleurodelinae</taxon>
        <taxon>Pleurodeles</taxon>
    </lineage>
</organism>
<dbReference type="EMBL" id="JANPWB010000016">
    <property type="protein sequence ID" value="KAJ1081585.1"/>
    <property type="molecule type" value="Genomic_DNA"/>
</dbReference>
<keyword evidence="3" id="KW-1185">Reference proteome</keyword>
<feature type="domain" description="KRAB" evidence="1">
    <location>
        <begin position="10"/>
        <end position="81"/>
    </location>
</feature>
<protein>
    <recommendedName>
        <fullName evidence="1">KRAB domain-containing protein</fullName>
    </recommendedName>
</protein>
<dbReference type="Proteomes" id="UP001066276">
    <property type="component" value="Chromosome 12"/>
</dbReference>
<evidence type="ECO:0000313" key="3">
    <source>
        <dbReference type="Proteomes" id="UP001066276"/>
    </source>
</evidence>
<dbReference type="AlphaFoldDB" id="A0AAV7KR42"/>
<dbReference type="Gene3D" id="6.10.140.140">
    <property type="match status" value="1"/>
</dbReference>
<dbReference type="PANTHER" id="PTHR23232:SF142">
    <property type="entry name" value="GASTRULA ZINC FINGER PROTEIN XLCGF57.1-LIKE-RELATED"/>
    <property type="match status" value="1"/>
</dbReference>
<evidence type="ECO:0000313" key="2">
    <source>
        <dbReference type="EMBL" id="KAJ1081585.1"/>
    </source>
</evidence>
<gene>
    <name evidence="2" type="ORF">NDU88_001764</name>
</gene>
<dbReference type="SMART" id="SM00349">
    <property type="entry name" value="KRAB"/>
    <property type="match status" value="1"/>
</dbReference>
<dbReference type="CDD" id="cd07765">
    <property type="entry name" value="KRAB_A-box"/>
    <property type="match status" value="1"/>
</dbReference>
<proteinExistence type="predicted"/>
<dbReference type="SUPFAM" id="SSF109640">
    <property type="entry name" value="KRAB domain (Kruppel-associated box)"/>
    <property type="match status" value="1"/>
</dbReference>
<dbReference type="Pfam" id="PF01352">
    <property type="entry name" value="KRAB"/>
    <property type="match status" value="1"/>
</dbReference>
<reference evidence="2" key="1">
    <citation type="journal article" date="2022" name="bioRxiv">
        <title>Sequencing and chromosome-scale assembly of the giantPleurodeles waltlgenome.</title>
        <authorList>
            <person name="Brown T."/>
            <person name="Elewa A."/>
            <person name="Iarovenko S."/>
            <person name="Subramanian E."/>
            <person name="Araus A.J."/>
            <person name="Petzold A."/>
            <person name="Susuki M."/>
            <person name="Suzuki K.-i.T."/>
            <person name="Hayashi T."/>
            <person name="Toyoda A."/>
            <person name="Oliveira C."/>
            <person name="Osipova E."/>
            <person name="Leigh N.D."/>
            <person name="Simon A."/>
            <person name="Yun M.H."/>
        </authorList>
    </citation>
    <scope>NUCLEOTIDE SEQUENCE</scope>
    <source>
        <strain evidence="2">20211129_DDA</strain>
        <tissue evidence="2">Liver</tissue>
    </source>
</reference>